<gene>
    <name evidence="1" type="ORF">HWQ67_07940</name>
</gene>
<dbReference type="PROSITE" id="PS51257">
    <property type="entry name" value="PROKAR_LIPOPROTEIN"/>
    <property type="match status" value="1"/>
</dbReference>
<dbReference type="RefSeq" id="WP_218252148.1">
    <property type="nucleotide sequence ID" value="NZ_JABXWD010000115.1"/>
</dbReference>
<evidence type="ECO:0000313" key="1">
    <source>
        <dbReference type="EMBL" id="MBV6341513.1"/>
    </source>
</evidence>
<protein>
    <submittedName>
        <fullName evidence="1">Uncharacterized protein</fullName>
    </submittedName>
</protein>
<keyword evidence="2" id="KW-1185">Reference proteome</keyword>
<name>A0ABS6RZA5_9BACT</name>
<accession>A0ABS6RZA5</accession>
<comment type="caution">
    <text evidence="1">The sequence shown here is derived from an EMBL/GenBank/DDBJ whole genome shotgun (WGS) entry which is preliminary data.</text>
</comment>
<dbReference type="EMBL" id="JABXWD010000115">
    <property type="protein sequence ID" value="MBV6341513.1"/>
    <property type="molecule type" value="Genomic_DNA"/>
</dbReference>
<evidence type="ECO:0000313" key="2">
    <source>
        <dbReference type="Proteomes" id="UP001196980"/>
    </source>
</evidence>
<dbReference type="Proteomes" id="UP001196980">
    <property type="component" value="Unassembled WGS sequence"/>
</dbReference>
<sequence>MRPGKSHDLVALFVITAFFFTSCTTMLSKPRENMTDAERNAAKDECIILNTVGGAVLGGLVGGLTGGGKGAIQGAIAGGTIAFALAWGKCIEYYFNVTSKQTANYKETARNTGYEPKKGALVKIDSTKVEPSTVAPGKPFNFSAKYYVMDSETTKELTVTESRTVIFYDKDGKANELGNTTDKKTIDPGTRIASGMCGMPEGMPEGRYKIVFEVSYKNKSDKSEVDIIVKK</sequence>
<proteinExistence type="predicted"/>
<organism evidence="1 2">
    <name type="scientific">Candidatus Magnetobacterium casense</name>
    <dbReference type="NCBI Taxonomy" id="1455061"/>
    <lineage>
        <taxon>Bacteria</taxon>
        <taxon>Pseudomonadati</taxon>
        <taxon>Nitrospirota</taxon>
        <taxon>Thermodesulfovibrionia</taxon>
        <taxon>Thermodesulfovibrionales</taxon>
        <taxon>Candidatus Magnetobacteriaceae</taxon>
        <taxon>Candidatus Magnetobacterium</taxon>
    </lineage>
</organism>
<reference evidence="1 2" key="1">
    <citation type="journal article" date="2020" name="J Geophys Res Biogeosci">
        <title>Magnetotaxis as an Adaptation to Enable Bacterial Shuttling of Microbial Sulfur and Sulfur Cycling Across Aquatic Oxic#Anoxic Interfaces.</title>
        <authorList>
            <person name="Li J."/>
            <person name="Liu P."/>
            <person name="Wang J."/>
            <person name="Roberts A.P."/>
            <person name="Pan Y."/>
        </authorList>
    </citation>
    <scope>NUCLEOTIDE SEQUENCE [LARGE SCALE GENOMIC DNA]</scope>
    <source>
        <strain evidence="1 2">MYR-1_YQ</strain>
    </source>
</reference>